<evidence type="ECO:0000313" key="3">
    <source>
        <dbReference type="Proteomes" id="UP001283361"/>
    </source>
</evidence>
<evidence type="ECO:0000256" key="1">
    <source>
        <dbReference type="SAM" id="MobiDB-lite"/>
    </source>
</evidence>
<accession>A0AAE1B0I1</accession>
<organism evidence="2 3">
    <name type="scientific">Elysia crispata</name>
    <name type="common">lettuce slug</name>
    <dbReference type="NCBI Taxonomy" id="231223"/>
    <lineage>
        <taxon>Eukaryota</taxon>
        <taxon>Metazoa</taxon>
        <taxon>Spiralia</taxon>
        <taxon>Lophotrochozoa</taxon>
        <taxon>Mollusca</taxon>
        <taxon>Gastropoda</taxon>
        <taxon>Heterobranchia</taxon>
        <taxon>Euthyneura</taxon>
        <taxon>Panpulmonata</taxon>
        <taxon>Sacoglossa</taxon>
        <taxon>Placobranchoidea</taxon>
        <taxon>Plakobranchidae</taxon>
        <taxon>Elysia</taxon>
    </lineage>
</organism>
<evidence type="ECO:0000313" key="2">
    <source>
        <dbReference type="EMBL" id="KAK3797328.1"/>
    </source>
</evidence>
<feature type="region of interest" description="Disordered" evidence="1">
    <location>
        <begin position="34"/>
        <end position="53"/>
    </location>
</feature>
<proteinExistence type="predicted"/>
<protein>
    <submittedName>
        <fullName evidence="2">Uncharacterized protein</fullName>
    </submittedName>
</protein>
<gene>
    <name evidence="2" type="ORF">RRG08_000820</name>
</gene>
<dbReference type="AlphaFoldDB" id="A0AAE1B0I1"/>
<dbReference type="Proteomes" id="UP001283361">
    <property type="component" value="Unassembled WGS sequence"/>
</dbReference>
<keyword evidence="3" id="KW-1185">Reference proteome</keyword>
<sequence>MPRLNARDCPARHARHSLGFLGCLSPTCLATRGKRPGPAGVVTGPAAHRVVPGQGRDMKGEAIHWELKADDGMN</sequence>
<name>A0AAE1B0I1_9GAST</name>
<comment type="caution">
    <text evidence="2">The sequence shown here is derived from an EMBL/GenBank/DDBJ whole genome shotgun (WGS) entry which is preliminary data.</text>
</comment>
<reference evidence="2" key="1">
    <citation type="journal article" date="2023" name="G3 (Bethesda)">
        <title>A reference genome for the long-term kleptoplast-retaining sea slug Elysia crispata morphotype clarki.</title>
        <authorList>
            <person name="Eastman K.E."/>
            <person name="Pendleton A.L."/>
            <person name="Shaikh M.A."/>
            <person name="Suttiyut T."/>
            <person name="Ogas R."/>
            <person name="Tomko P."/>
            <person name="Gavelis G."/>
            <person name="Widhalm J.R."/>
            <person name="Wisecaver J.H."/>
        </authorList>
    </citation>
    <scope>NUCLEOTIDE SEQUENCE</scope>
    <source>
        <strain evidence="2">ECLA1</strain>
    </source>
</reference>
<dbReference type="EMBL" id="JAWDGP010000776">
    <property type="protein sequence ID" value="KAK3797328.1"/>
    <property type="molecule type" value="Genomic_DNA"/>
</dbReference>